<dbReference type="PROSITE" id="PS50160">
    <property type="entry name" value="DNA_LIGASE_A3"/>
    <property type="match status" value="1"/>
</dbReference>
<dbReference type="Proteomes" id="UP000481043">
    <property type="component" value="Unassembled WGS sequence"/>
</dbReference>
<dbReference type="GO" id="GO:0006281">
    <property type="term" value="P:DNA repair"/>
    <property type="evidence" value="ECO:0007669"/>
    <property type="project" value="InterPro"/>
</dbReference>
<dbReference type="NCBIfam" id="NF005796">
    <property type="entry name" value="PRK07636.1"/>
    <property type="match status" value="1"/>
</dbReference>
<accession>A0A6M0QFM7</accession>
<evidence type="ECO:0000256" key="3">
    <source>
        <dbReference type="ARBA" id="ARBA00034003"/>
    </source>
</evidence>
<keyword evidence="6" id="KW-1185">Reference proteome</keyword>
<comment type="similarity">
    <text evidence="1">Belongs to the ATP-dependent DNA ligase family.</text>
</comment>
<dbReference type="InterPro" id="IPR050191">
    <property type="entry name" value="ATP-dep_DNA_ligase"/>
</dbReference>
<dbReference type="Gene3D" id="3.30.1490.70">
    <property type="match status" value="1"/>
</dbReference>
<protein>
    <submittedName>
        <fullName evidence="5">ATP-dependent DNA ligase</fullName>
    </submittedName>
</protein>
<keyword evidence="2 5" id="KW-0436">Ligase</keyword>
<dbReference type="GO" id="GO:0003910">
    <property type="term" value="F:DNA ligase (ATP) activity"/>
    <property type="evidence" value="ECO:0007669"/>
    <property type="project" value="UniProtKB-EC"/>
</dbReference>
<reference evidence="5 6" key="1">
    <citation type="submission" date="2020-02" db="EMBL/GenBank/DDBJ databases">
        <title>Bacillus aquiflavi sp. nov., isolated from yellow water of strong flavor Chinese baijiu in Yibin region of China.</title>
        <authorList>
            <person name="Xie J."/>
        </authorList>
    </citation>
    <scope>NUCLEOTIDE SEQUENCE [LARGE SCALE GENOMIC DNA]</scope>
    <source>
        <strain evidence="5 6">SA4</strain>
    </source>
</reference>
<dbReference type="Gene3D" id="3.30.470.30">
    <property type="entry name" value="DNA ligase/mRNA capping enzyme"/>
    <property type="match status" value="1"/>
</dbReference>
<evidence type="ECO:0000256" key="1">
    <source>
        <dbReference type="ARBA" id="ARBA00007572"/>
    </source>
</evidence>
<dbReference type="SUPFAM" id="SSF50249">
    <property type="entry name" value="Nucleic acid-binding proteins"/>
    <property type="match status" value="1"/>
</dbReference>
<dbReference type="SUPFAM" id="SSF56091">
    <property type="entry name" value="DNA ligase/mRNA capping enzyme, catalytic domain"/>
    <property type="match status" value="1"/>
</dbReference>
<gene>
    <name evidence="5" type="ORF">G4D63_21395</name>
</gene>
<dbReference type="PANTHER" id="PTHR45674">
    <property type="entry name" value="DNA LIGASE 1/3 FAMILY MEMBER"/>
    <property type="match status" value="1"/>
</dbReference>
<evidence type="ECO:0000313" key="6">
    <source>
        <dbReference type="Proteomes" id="UP000481043"/>
    </source>
</evidence>
<dbReference type="Pfam" id="PF01068">
    <property type="entry name" value="DNA_ligase_A_M"/>
    <property type="match status" value="1"/>
</dbReference>
<dbReference type="GO" id="GO:0006310">
    <property type="term" value="P:DNA recombination"/>
    <property type="evidence" value="ECO:0007669"/>
    <property type="project" value="InterPro"/>
</dbReference>
<dbReference type="EMBL" id="JAAIWM010000019">
    <property type="protein sequence ID" value="NEY74248.1"/>
    <property type="molecule type" value="Genomic_DNA"/>
</dbReference>
<organism evidence="5 6">
    <name type="scientific">Bacillus mesophilus</name>
    <dbReference type="NCBI Taxonomy" id="1808955"/>
    <lineage>
        <taxon>Bacteria</taxon>
        <taxon>Bacillati</taxon>
        <taxon>Bacillota</taxon>
        <taxon>Bacilli</taxon>
        <taxon>Bacillales</taxon>
        <taxon>Bacillaceae</taxon>
        <taxon>Bacillus</taxon>
    </lineage>
</organism>
<sequence length="269" mass="30871">MFISPMLLHKTEQPFDSDDYITELKLDGIRLLYSVDLQGKVRLYTRHKNEVTSKFPELVALNSIPPGTVLDGELIVTNEEGKPDFEAVMSRFQSKRSHYCISYVVFDVLLHRGESTVSIPLLKRKELLAEIVETDTEILSKSQFVEGNGAAFFELTKAQLLEGIVLKKKDSKYEIGKRSHSWLKCINYQYADVLVTGYRKNEFGWLLSDYSGKPLGIMELGVSEHERKRGYQAKRLQESTDFVFIEPFETKVKFREYTKAGLLRLPSLA</sequence>
<comment type="caution">
    <text evidence="5">The sequence shown here is derived from an EMBL/GenBank/DDBJ whole genome shotgun (WGS) entry which is preliminary data.</text>
</comment>
<dbReference type="CDD" id="cd07906">
    <property type="entry name" value="Adenylation_DNA_ligase_LigD_LigC"/>
    <property type="match status" value="1"/>
</dbReference>
<comment type="catalytic activity">
    <reaction evidence="3">
        <text>ATP + (deoxyribonucleotide)n-3'-hydroxyl + 5'-phospho-(deoxyribonucleotide)m = (deoxyribonucleotide)n+m + AMP + diphosphate.</text>
        <dbReference type="EC" id="6.5.1.1"/>
    </reaction>
</comment>
<dbReference type="PANTHER" id="PTHR45674:SF4">
    <property type="entry name" value="DNA LIGASE 1"/>
    <property type="match status" value="1"/>
</dbReference>
<evidence type="ECO:0000256" key="2">
    <source>
        <dbReference type="ARBA" id="ARBA00022598"/>
    </source>
</evidence>
<evidence type="ECO:0000259" key="4">
    <source>
        <dbReference type="PROSITE" id="PS50160"/>
    </source>
</evidence>
<proteinExistence type="inferred from homology"/>
<dbReference type="InterPro" id="IPR012340">
    <property type="entry name" value="NA-bd_OB-fold"/>
</dbReference>
<name>A0A6M0QFM7_9BACI</name>
<feature type="domain" description="ATP-dependent DNA ligase family profile" evidence="4">
    <location>
        <begin position="94"/>
        <end position="184"/>
    </location>
</feature>
<dbReference type="InterPro" id="IPR012310">
    <property type="entry name" value="DNA_ligase_ATP-dep_cent"/>
</dbReference>
<dbReference type="RefSeq" id="WP_163182114.1">
    <property type="nucleotide sequence ID" value="NZ_JAAIWM010000019.1"/>
</dbReference>
<dbReference type="GO" id="GO:0005524">
    <property type="term" value="F:ATP binding"/>
    <property type="evidence" value="ECO:0007669"/>
    <property type="project" value="InterPro"/>
</dbReference>
<dbReference type="AlphaFoldDB" id="A0A6M0QFM7"/>
<evidence type="ECO:0000313" key="5">
    <source>
        <dbReference type="EMBL" id="NEY74248.1"/>
    </source>
</evidence>